<protein>
    <submittedName>
        <fullName evidence="1">Uncharacterized protein</fullName>
    </submittedName>
</protein>
<accession>A0ACC2FKG8</accession>
<name>A0ACC2FKG8_DALPE</name>
<comment type="caution">
    <text evidence="1">The sequence shown here is derived from an EMBL/GenBank/DDBJ whole genome shotgun (WGS) entry which is preliminary data.</text>
</comment>
<reference evidence="1" key="1">
    <citation type="submission" date="2021-05" db="EMBL/GenBank/DDBJ databases">
        <authorList>
            <person name="Pan Q."/>
            <person name="Jouanno E."/>
            <person name="Zahm M."/>
            <person name="Klopp C."/>
            <person name="Cabau C."/>
            <person name="Louis A."/>
            <person name="Berthelot C."/>
            <person name="Parey E."/>
            <person name="Roest Crollius H."/>
            <person name="Montfort J."/>
            <person name="Robinson-Rechavi M."/>
            <person name="Bouchez O."/>
            <person name="Lampietro C."/>
            <person name="Lopez Roques C."/>
            <person name="Donnadieu C."/>
            <person name="Postlethwait J."/>
            <person name="Bobe J."/>
            <person name="Dillon D."/>
            <person name="Chandos A."/>
            <person name="von Hippel F."/>
            <person name="Guiguen Y."/>
        </authorList>
    </citation>
    <scope>NUCLEOTIDE SEQUENCE</scope>
    <source>
        <strain evidence="1">YG-Jan2019</strain>
    </source>
</reference>
<gene>
    <name evidence="1" type="ORF">DPEC_G00288310</name>
</gene>
<dbReference type="Proteomes" id="UP001157502">
    <property type="component" value="Chromosome 26"/>
</dbReference>
<dbReference type="EMBL" id="CM055753">
    <property type="protein sequence ID" value="KAJ7991867.1"/>
    <property type="molecule type" value="Genomic_DNA"/>
</dbReference>
<evidence type="ECO:0000313" key="1">
    <source>
        <dbReference type="EMBL" id="KAJ7991867.1"/>
    </source>
</evidence>
<organism evidence="1 2">
    <name type="scientific">Dallia pectoralis</name>
    <name type="common">Alaska blackfish</name>
    <dbReference type="NCBI Taxonomy" id="75939"/>
    <lineage>
        <taxon>Eukaryota</taxon>
        <taxon>Metazoa</taxon>
        <taxon>Chordata</taxon>
        <taxon>Craniata</taxon>
        <taxon>Vertebrata</taxon>
        <taxon>Euteleostomi</taxon>
        <taxon>Actinopterygii</taxon>
        <taxon>Neopterygii</taxon>
        <taxon>Teleostei</taxon>
        <taxon>Protacanthopterygii</taxon>
        <taxon>Esociformes</taxon>
        <taxon>Umbridae</taxon>
        <taxon>Dallia</taxon>
    </lineage>
</organism>
<keyword evidence="2" id="KW-1185">Reference proteome</keyword>
<evidence type="ECO:0000313" key="2">
    <source>
        <dbReference type="Proteomes" id="UP001157502"/>
    </source>
</evidence>
<proteinExistence type="predicted"/>
<sequence>MAGFAWSEWAWLIDTNLTMAAKGQRRADPTELKDIFYKEFVAFDSVLCAPDALYLVAFMLFDKTGNGATTYEDIKQVFSQTTSHLHIPFNWDSEFVRLHFGSERTRHLSYGEFTQFLLEMQLEHARQAFIQRDRTHSGSISALDFRDIMVTLRPHMLTPLVEESLVAVAGGSTSHQVSFSYFNGFNSLLNNMELIRTIYTTLAGSSKAVEVTKEEFIIAAQMFGQVTPMEVDILFQLADLSEPRGRLGLVDIDNFSPLEEGALPYNLAKVQQQPGKAPGRGQTRAPGSDANPTTMSRIGLWSGHRGPLASSPYEPPSLLPSLSPSAEQLFVVGGWGRQGVFQGVPSVLPHFPRDEDQATAFGATAVYPIDLVKTRMQNQRAPGSLVDELMYKNSFDCFRKVVRYEGFSGFYRGLVPQLLGVAPEKAIKLTVNDFIRGKTRQKDRSIPLAAEILAGGCAGGSQVIFTNPLEIVKIRLQVAGEIPTGPRVSAVSVIKHLGFFGLYKVHFRPVVFGRVTDSPKRCQAAELAGYLNRVKETAKRLRREDIPVQIPVQIPGSQSLLPERYPLLSHLLSHVKSFMRDKDGQIGPLKLLFSGTVADIPAASLVTPADVIKTRLQGPRAFWKGAGARVFRSSPQFGVTLVTYELLQRWFYIDFGGQKPPGSEPTPKSRISLPAPCLDHIGGYRLAVATFAGIESKFGLHLPRYTSSPTV</sequence>